<organism evidence="1 2">
    <name type="scientific">Blattamonas nauphoetae</name>
    <dbReference type="NCBI Taxonomy" id="2049346"/>
    <lineage>
        <taxon>Eukaryota</taxon>
        <taxon>Metamonada</taxon>
        <taxon>Preaxostyla</taxon>
        <taxon>Oxymonadida</taxon>
        <taxon>Blattamonas</taxon>
    </lineage>
</organism>
<dbReference type="EMBL" id="JARBJD010000214">
    <property type="protein sequence ID" value="KAK2946964.1"/>
    <property type="molecule type" value="Genomic_DNA"/>
</dbReference>
<name>A0ABQ9X5B4_9EUKA</name>
<dbReference type="Proteomes" id="UP001281761">
    <property type="component" value="Unassembled WGS sequence"/>
</dbReference>
<keyword evidence="2" id="KW-1185">Reference proteome</keyword>
<sequence>MQIAFNSLRALFRVVRRCPPAITLPPSPIIPSSSPPQQYSGLSFLGALTKRVRIVFTEFQANLPTNPSHLPKYAQLVNHDPLSDPDIRLNTSMTVSNIVAGFPSMKKQFMSANLVGRIILCQLTIVIAYMIDPIGGNEAAYFEQYPLIRVSVFEPAKQFITFIFHNSNKLILKEEHKIRLDVSLCRIHNRIQKIELRSDEHDARTVSELVKFEISTMVEMETEEAVRLFFNNILNRTQEWDRDQRERQRRREVLLREEGCDDAFELRVVGMRLDTHQRMKNYAIRLRITQTFNADRVQLLLV</sequence>
<protein>
    <recommendedName>
        <fullName evidence="3">Prohibitin</fullName>
    </recommendedName>
</protein>
<accession>A0ABQ9X5B4</accession>
<reference evidence="1 2" key="1">
    <citation type="journal article" date="2022" name="bioRxiv">
        <title>Genomics of Preaxostyla Flagellates Illuminates Evolutionary Transitions and the Path Towards Mitochondrial Loss.</title>
        <authorList>
            <person name="Novak L.V.F."/>
            <person name="Treitli S.C."/>
            <person name="Pyrih J."/>
            <person name="Halakuc P."/>
            <person name="Pipaliya S.V."/>
            <person name="Vacek V."/>
            <person name="Brzon O."/>
            <person name="Soukal P."/>
            <person name="Eme L."/>
            <person name="Dacks J.B."/>
            <person name="Karnkowska A."/>
            <person name="Elias M."/>
            <person name="Hampl V."/>
        </authorList>
    </citation>
    <scope>NUCLEOTIDE SEQUENCE [LARGE SCALE GENOMIC DNA]</scope>
    <source>
        <strain evidence="1">NAU3</strain>
        <tissue evidence="1">Gut</tissue>
    </source>
</reference>
<evidence type="ECO:0008006" key="3">
    <source>
        <dbReference type="Google" id="ProtNLM"/>
    </source>
</evidence>
<evidence type="ECO:0000313" key="2">
    <source>
        <dbReference type="Proteomes" id="UP001281761"/>
    </source>
</evidence>
<comment type="caution">
    <text evidence="1">The sequence shown here is derived from an EMBL/GenBank/DDBJ whole genome shotgun (WGS) entry which is preliminary data.</text>
</comment>
<proteinExistence type="predicted"/>
<evidence type="ECO:0000313" key="1">
    <source>
        <dbReference type="EMBL" id="KAK2946964.1"/>
    </source>
</evidence>
<gene>
    <name evidence="1" type="ORF">BLNAU_18122</name>
</gene>